<dbReference type="InterPro" id="IPR036736">
    <property type="entry name" value="ACP-like_sf"/>
</dbReference>
<gene>
    <name evidence="1" type="ORF">ULMS_08810</name>
</gene>
<evidence type="ECO:0000313" key="1">
    <source>
        <dbReference type="EMBL" id="GEQ85373.1"/>
    </source>
</evidence>
<protein>
    <recommendedName>
        <fullName evidence="3">Acyl carrier protein</fullName>
    </recommendedName>
</protein>
<comment type="caution">
    <text evidence="1">The sequence shown here is derived from an EMBL/GenBank/DDBJ whole genome shotgun (WGS) entry which is preliminary data.</text>
</comment>
<dbReference type="Proteomes" id="UP000326994">
    <property type="component" value="Unassembled WGS sequence"/>
</dbReference>
<sequence length="107" mass="12773">MKISNKELLNWLSERLLINVTNKTVFFNDLGLDGIDLETFILEFMEEFKIDFSLFNLEEYTLEGVNLYQIWFKGRKPKTFNVNHLEKVIAVGKWYDPSEIEKYILTE</sequence>
<dbReference type="EMBL" id="BKCF01000001">
    <property type="protein sequence ID" value="GEQ85373.1"/>
    <property type="molecule type" value="Genomic_DNA"/>
</dbReference>
<accession>A0A5J4FUC4</accession>
<dbReference type="AlphaFoldDB" id="A0A5J4FUC4"/>
<dbReference type="Gene3D" id="1.10.1200.10">
    <property type="entry name" value="ACP-like"/>
    <property type="match status" value="1"/>
</dbReference>
<name>A0A5J4FUC4_9FLAO</name>
<proteinExistence type="predicted"/>
<keyword evidence="2" id="KW-1185">Reference proteome</keyword>
<reference evidence="1 2" key="1">
    <citation type="submission" date="2019-08" db="EMBL/GenBank/DDBJ databases">
        <title>Ulvibacter marinistellae sp. nov., isolated from a starfish, Patiria pectinifera.</title>
        <authorList>
            <person name="Kawano K."/>
            <person name="Ushijima N."/>
            <person name="Kihara M."/>
            <person name="Itoh H."/>
        </authorList>
    </citation>
    <scope>NUCLEOTIDE SEQUENCE [LARGE SCALE GENOMIC DNA]</scope>
    <source>
        <strain evidence="1 2">KK4</strain>
    </source>
</reference>
<organism evidence="1 2">
    <name type="scientific">Patiriisocius marinistellae</name>
    <dbReference type="NCBI Taxonomy" id="2494560"/>
    <lineage>
        <taxon>Bacteria</taxon>
        <taxon>Pseudomonadati</taxon>
        <taxon>Bacteroidota</taxon>
        <taxon>Flavobacteriia</taxon>
        <taxon>Flavobacteriales</taxon>
        <taxon>Flavobacteriaceae</taxon>
        <taxon>Patiriisocius</taxon>
    </lineage>
</organism>
<evidence type="ECO:0008006" key="3">
    <source>
        <dbReference type="Google" id="ProtNLM"/>
    </source>
</evidence>
<evidence type="ECO:0000313" key="2">
    <source>
        <dbReference type="Proteomes" id="UP000326994"/>
    </source>
</evidence>